<feature type="compositionally biased region" description="Polar residues" evidence="4">
    <location>
        <begin position="1227"/>
        <end position="1240"/>
    </location>
</feature>
<dbReference type="PANTHER" id="PTHR48287:SF1">
    <property type="entry name" value="ARM REPEAT SUPERFAMILY PROTEIN"/>
    <property type="match status" value="1"/>
</dbReference>
<name>A0A6J0BYX4_NEOLC</name>
<dbReference type="InterPro" id="IPR012978">
    <property type="entry name" value="HEAT_RRP12"/>
</dbReference>
<dbReference type="RefSeq" id="XP_015519343.1">
    <property type="nucleotide sequence ID" value="XM_015663857.2"/>
</dbReference>
<feature type="region of interest" description="Disordered" evidence="4">
    <location>
        <begin position="1"/>
        <end position="36"/>
    </location>
</feature>
<gene>
    <name evidence="8" type="primary">LOC107223969</name>
</gene>
<feature type="region of interest" description="Disordered" evidence="4">
    <location>
        <begin position="1272"/>
        <end position="1307"/>
    </location>
</feature>
<organism evidence="8">
    <name type="scientific">Neodiprion lecontei</name>
    <name type="common">Redheaded pine sawfly</name>
    <dbReference type="NCBI Taxonomy" id="441921"/>
    <lineage>
        <taxon>Eukaryota</taxon>
        <taxon>Metazoa</taxon>
        <taxon>Ecdysozoa</taxon>
        <taxon>Arthropoda</taxon>
        <taxon>Hexapoda</taxon>
        <taxon>Insecta</taxon>
        <taxon>Pterygota</taxon>
        <taxon>Neoptera</taxon>
        <taxon>Endopterygota</taxon>
        <taxon>Hymenoptera</taxon>
        <taxon>Tenthredinoidea</taxon>
        <taxon>Diprionidae</taxon>
        <taxon>Diprioninae</taxon>
        <taxon>Neodiprion</taxon>
    </lineage>
</organism>
<dbReference type="PANTHER" id="PTHR48287">
    <property type="entry name" value="ARM REPEAT SUPERFAMILY PROTEIN"/>
    <property type="match status" value="1"/>
</dbReference>
<dbReference type="InterPro" id="IPR057860">
    <property type="entry name" value="HEAT_RRP12_N"/>
</dbReference>
<dbReference type="InterPro" id="IPR016024">
    <property type="entry name" value="ARM-type_fold"/>
</dbReference>
<feature type="region of interest" description="Disordered" evidence="4">
    <location>
        <begin position="1033"/>
        <end position="1057"/>
    </location>
</feature>
<dbReference type="GO" id="GO:0005634">
    <property type="term" value="C:nucleus"/>
    <property type="evidence" value="ECO:0007669"/>
    <property type="project" value="UniProtKB-SubCell"/>
</dbReference>
<feature type="domain" description="RRP12 HEAT" evidence="5">
    <location>
        <begin position="422"/>
        <end position="692"/>
    </location>
</feature>
<dbReference type="SUPFAM" id="SSF48371">
    <property type="entry name" value="ARM repeat"/>
    <property type="match status" value="2"/>
</dbReference>
<dbReference type="Pfam" id="PF08161">
    <property type="entry name" value="RRP12_HEAT"/>
    <property type="match status" value="1"/>
</dbReference>
<dbReference type="Gene3D" id="1.25.10.10">
    <property type="entry name" value="Leucine-rich Repeat Variant"/>
    <property type="match status" value="1"/>
</dbReference>
<dbReference type="FunCoup" id="A0A6J0BYX4">
    <property type="interactions" value="1488"/>
</dbReference>
<dbReference type="Proteomes" id="UP000829291">
    <property type="component" value="Chromosome 2"/>
</dbReference>
<evidence type="ECO:0000259" key="5">
    <source>
        <dbReference type="Pfam" id="PF08161"/>
    </source>
</evidence>
<evidence type="ECO:0000259" key="6">
    <source>
        <dbReference type="Pfam" id="PF25772"/>
    </source>
</evidence>
<protein>
    <submittedName>
        <fullName evidence="8">RRP12-like protein</fullName>
    </submittedName>
</protein>
<reference evidence="8" key="1">
    <citation type="submission" date="2025-08" db="UniProtKB">
        <authorList>
            <consortium name="RefSeq"/>
        </authorList>
    </citation>
    <scope>IDENTIFICATION</scope>
    <source>
        <tissue evidence="8">Thorax and Abdomen</tissue>
    </source>
</reference>
<keyword evidence="7" id="KW-1185">Reference proteome</keyword>
<dbReference type="Pfam" id="PF25772">
    <property type="entry name" value="HEAT_RRP12_N"/>
    <property type="match status" value="1"/>
</dbReference>
<comment type="similarity">
    <text evidence="2">Belongs to the RRP12 family.</text>
</comment>
<feature type="region of interest" description="Disordered" evidence="4">
    <location>
        <begin position="1126"/>
        <end position="1259"/>
    </location>
</feature>
<evidence type="ECO:0000256" key="1">
    <source>
        <dbReference type="ARBA" id="ARBA00004123"/>
    </source>
</evidence>
<dbReference type="KEGG" id="nlo:107223969"/>
<evidence type="ECO:0000256" key="2">
    <source>
        <dbReference type="ARBA" id="ARBA00007690"/>
    </source>
</evidence>
<keyword evidence="3" id="KW-0539">Nucleus</keyword>
<evidence type="ECO:0000313" key="8">
    <source>
        <dbReference type="RefSeq" id="XP_015519343.1"/>
    </source>
</evidence>
<dbReference type="GeneID" id="107223969"/>
<feature type="compositionally biased region" description="Basic and acidic residues" evidence="4">
    <location>
        <begin position="1038"/>
        <end position="1051"/>
    </location>
</feature>
<dbReference type="OrthoDB" id="2192888at2759"/>
<feature type="compositionally biased region" description="Basic and acidic residues" evidence="4">
    <location>
        <begin position="1137"/>
        <end position="1152"/>
    </location>
</feature>
<accession>A0A6J0BYX4</accession>
<feature type="domain" description="RRP12 N-terminal HEAT" evidence="6">
    <location>
        <begin position="107"/>
        <end position="351"/>
    </location>
</feature>
<evidence type="ECO:0000313" key="7">
    <source>
        <dbReference type="Proteomes" id="UP000829291"/>
    </source>
</evidence>
<sequence length="1307" mass="145091">MGKIKPRLGSRKKAKRWPKGQSSSSNPETKQHRDQARTRFFQENFGPGGLTSDALHKHDAIQGTHQNVQNIEIDDDDETQATTIKTFNTFASDWSSCSNISFSRFLSGFQASSAMHKEMLAVLAAVTEVIKQNGGTESSTEYYAALMTTLEATETEESVAAVLSLLGMGLKTVPISVLRLQFSQASQTFLQVLEKYATSENFLIQRTCIGCLSILLRSQEAAVWSSSSTVRILDAILVFTVHSKPKLRKAAQHAVCSILKGSHIMKNDNPPAYHPAASQVAKHCLVQLEMASQPGGITATLHVLTMLKEIMHQLPKSHVKVICEELLKIMTMNNLLFTSCCLQAFHSLFISKPLETTLPPTLNAQIINALYDYQPAPGDTQPTLAWLAVMQEAHCNLVQNSLQLCAANLPRILEKCTELWLSDRSEVLSGASHTIKTLLQDCVAPLCKYEEGEKKYKTAISKSIHIIQQGMKYQYHSAWHHVLHLLAIIFQIAGKTCQDQLLEILVALAELRDSYKFSYNSEVEYAVGAAVQSMGPEIVLNTIPLQTSTDTIDLNRSWLLPTLKENIVQAPLSYFVKSLLPLATMCEQKSVALKSMNDGIGSHSYQLLTSQIWALLPNFCNNPGDTKDSFKSIARILGIAISERKDLRLSVMASIRKLITRATDDGNKGDIEELAKFAKNFLPLLFNLYTSKPNGSDEEGQRLAALETIKIYLTISSKELAAELFDRALERMQSSDTDRFVKESILDLIRVLACHTDGARLLAVYKEFVPVLTDTKNPKEQKKAYRFLEEICSSEKEACKEFIQQNRHGIQKMLLKSLSSTVASSKGARLRCLEHLVKSQPQLDQTKLLRSIVPEAVLCLKEVNERCRASAYQLLNTIAEQLLQTTKNLEKYIEMLVAGLAGTPTLCSATLLALASVTYNYNGALGLETVKEIVKHACVLLTSPTREIALSAISYIKVYLTIMPSPTVAPMLPTIVTALSDMTDDCQRHFRQKFRDVLVKLIRKYGADLIMGLVKPTATVMLKRIKNLKKIQARKQKMKDQKKSETGSKDGVDDEEFNVKARPKTVEEILADSDDDFVDTETDEGVRGRKQKLKKKAWIHESEENIVDFVDAGAAKNITATQPGALDSTQSIRKKKEGGFKTDEKGRLIIKDDDSDGEMEIKPKKLPFLGSDSENNSDDEDTKSTVSAAKTGRKRRLSGSLDGISMRSDRPASKYQAGGSGIHRQITKNTPKNNPGSEYSAQKARGDIKKKGKPDPYAYVPLTRSALNKRKKMKNAGRFKNIISGAKKGANVGRKNRDKPRKGVGRK</sequence>
<dbReference type="InterPro" id="IPR052087">
    <property type="entry name" value="RRP12"/>
</dbReference>
<dbReference type="InterPro" id="IPR011989">
    <property type="entry name" value="ARM-like"/>
</dbReference>
<feature type="compositionally biased region" description="Basic residues" evidence="4">
    <location>
        <begin position="1294"/>
        <end position="1307"/>
    </location>
</feature>
<feature type="compositionally biased region" description="Basic residues" evidence="4">
    <location>
        <begin position="1"/>
        <end position="18"/>
    </location>
</feature>
<comment type="subcellular location">
    <subcellularLocation>
        <location evidence="1">Nucleus</location>
    </subcellularLocation>
</comment>
<dbReference type="InParanoid" id="A0A6J0BYX4"/>
<evidence type="ECO:0000256" key="3">
    <source>
        <dbReference type="ARBA" id="ARBA00023242"/>
    </source>
</evidence>
<evidence type="ECO:0000256" key="4">
    <source>
        <dbReference type="SAM" id="MobiDB-lite"/>
    </source>
</evidence>
<proteinExistence type="inferred from homology"/>